<sequence>MMSSRLPHASIAGHCQLCRFVFDQPLADPYPWTSHGGIAEPSIVGSTAWDHSPVVHPLTHHAELDFELANIVVSVQTYVHAGTQPGFQKQFFRQVSGVIAELVGIWSRTAYHFRLRITPGRNGVFATSLAHHHGPRVHRSSASHHPPDLRLVHGHVRPHVYGPIARWAHYVGAVAVSGFHLEHPIDRGVQEGRVHVLEFGIDYDSTTHATRVTAHGHVAERLCAYLEDVAGIHSRVPVFALIIAAYTEHFVVANHVQVVVSVVDSGPGLGHANDRDDRRTARGLVIGQNPGRTTRARDPSEDIEDAHAQGDDRVAALVHVHDPVSANAYGRVQAAVPEPLRVSEY</sequence>
<dbReference type="EMBL" id="VICG01000005">
    <property type="protein sequence ID" value="KAA8572010.1"/>
    <property type="molecule type" value="Genomic_DNA"/>
</dbReference>
<name>A0A5M9JTQ4_MONFR</name>
<dbReference type="Proteomes" id="UP000322873">
    <property type="component" value="Unassembled WGS sequence"/>
</dbReference>
<gene>
    <name evidence="1" type="ORF">EYC84_001943</name>
</gene>
<organism evidence="1 2">
    <name type="scientific">Monilinia fructicola</name>
    <name type="common">Brown rot fungus</name>
    <name type="synonym">Ciboria fructicola</name>
    <dbReference type="NCBI Taxonomy" id="38448"/>
    <lineage>
        <taxon>Eukaryota</taxon>
        <taxon>Fungi</taxon>
        <taxon>Dikarya</taxon>
        <taxon>Ascomycota</taxon>
        <taxon>Pezizomycotina</taxon>
        <taxon>Leotiomycetes</taxon>
        <taxon>Helotiales</taxon>
        <taxon>Sclerotiniaceae</taxon>
        <taxon>Monilinia</taxon>
    </lineage>
</organism>
<protein>
    <submittedName>
        <fullName evidence="1">Uncharacterized protein</fullName>
    </submittedName>
</protein>
<accession>A0A5M9JTQ4</accession>
<keyword evidence="2" id="KW-1185">Reference proteome</keyword>
<evidence type="ECO:0000313" key="1">
    <source>
        <dbReference type="EMBL" id="KAA8572010.1"/>
    </source>
</evidence>
<proteinExistence type="predicted"/>
<reference evidence="1 2" key="1">
    <citation type="submission" date="2019-06" db="EMBL/GenBank/DDBJ databases">
        <title>Genome Sequence of the Brown Rot Fungal Pathogen Monilinia fructicola.</title>
        <authorList>
            <person name="De Miccolis Angelini R.M."/>
            <person name="Landi L."/>
            <person name="Abate D."/>
            <person name="Pollastro S."/>
            <person name="Romanazzi G."/>
            <person name="Faretra F."/>
        </authorList>
    </citation>
    <scope>NUCLEOTIDE SEQUENCE [LARGE SCALE GENOMIC DNA]</scope>
    <source>
        <strain evidence="1 2">Mfrc123</strain>
    </source>
</reference>
<evidence type="ECO:0000313" key="2">
    <source>
        <dbReference type="Proteomes" id="UP000322873"/>
    </source>
</evidence>
<comment type="caution">
    <text evidence="1">The sequence shown here is derived from an EMBL/GenBank/DDBJ whole genome shotgun (WGS) entry which is preliminary data.</text>
</comment>
<dbReference type="AlphaFoldDB" id="A0A5M9JTQ4"/>